<dbReference type="Proteomes" id="UP000236161">
    <property type="component" value="Unassembled WGS sequence"/>
</dbReference>
<sequence length="75" mass="8906">MFGNQTDRINRITHVFILGRFSWQFADLGSLIDEFARKKADLTDREISDYLGLRDLRGLRGLRCRSKDCRPKIWF</sequence>
<organism evidence="1 2">
    <name type="scientific">Apostasia shenzhenica</name>
    <dbReference type="NCBI Taxonomy" id="1088818"/>
    <lineage>
        <taxon>Eukaryota</taxon>
        <taxon>Viridiplantae</taxon>
        <taxon>Streptophyta</taxon>
        <taxon>Embryophyta</taxon>
        <taxon>Tracheophyta</taxon>
        <taxon>Spermatophyta</taxon>
        <taxon>Magnoliopsida</taxon>
        <taxon>Liliopsida</taxon>
        <taxon>Asparagales</taxon>
        <taxon>Orchidaceae</taxon>
        <taxon>Apostasioideae</taxon>
        <taxon>Apostasia</taxon>
    </lineage>
</organism>
<keyword evidence="2" id="KW-1185">Reference proteome</keyword>
<dbReference type="EMBL" id="KZ452015">
    <property type="protein sequence ID" value="PKA50882.1"/>
    <property type="molecule type" value="Genomic_DNA"/>
</dbReference>
<accession>A0A2I0A5S8</accession>
<dbReference type="AlphaFoldDB" id="A0A2I0A5S8"/>
<evidence type="ECO:0000313" key="1">
    <source>
        <dbReference type="EMBL" id="PKA50882.1"/>
    </source>
</evidence>
<reference evidence="1 2" key="1">
    <citation type="journal article" date="2017" name="Nature">
        <title>The Apostasia genome and the evolution of orchids.</title>
        <authorList>
            <person name="Zhang G.Q."/>
            <person name="Liu K.W."/>
            <person name="Li Z."/>
            <person name="Lohaus R."/>
            <person name="Hsiao Y.Y."/>
            <person name="Niu S.C."/>
            <person name="Wang J.Y."/>
            <person name="Lin Y.C."/>
            <person name="Xu Q."/>
            <person name="Chen L.J."/>
            <person name="Yoshida K."/>
            <person name="Fujiwara S."/>
            <person name="Wang Z.W."/>
            <person name="Zhang Y.Q."/>
            <person name="Mitsuda N."/>
            <person name="Wang M."/>
            <person name="Liu G.H."/>
            <person name="Pecoraro L."/>
            <person name="Huang H.X."/>
            <person name="Xiao X.J."/>
            <person name="Lin M."/>
            <person name="Wu X.Y."/>
            <person name="Wu W.L."/>
            <person name="Chen Y.Y."/>
            <person name="Chang S.B."/>
            <person name="Sakamoto S."/>
            <person name="Ohme-Takagi M."/>
            <person name="Yagi M."/>
            <person name="Zeng S.J."/>
            <person name="Shen C.Y."/>
            <person name="Yeh C.M."/>
            <person name="Luo Y.B."/>
            <person name="Tsai W.C."/>
            <person name="Van de Peer Y."/>
            <person name="Liu Z.J."/>
        </authorList>
    </citation>
    <scope>NUCLEOTIDE SEQUENCE [LARGE SCALE GENOMIC DNA]</scope>
    <source>
        <strain evidence="2">cv. Shenzhen</strain>
        <tissue evidence="1">Stem</tissue>
    </source>
</reference>
<proteinExistence type="predicted"/>
<gene>
    <name evidence="1" type="ORF">AXF42_Ash007537</name>
</gene>
<name>A0A2I0A5S8_9ASPA</name>
<protein>
    <submittedName>
        <fullName evidence="1">Uncharacterized protein</fullName>
    </submittedName>
</protein>
<evidence type="ECO:0000313" key="2">
    <source>
        <dbReference type="Proteomes" id="UP000236161"/>
    </source>
</evidence>